<protein>
    <submittedName>
        <fullName evidence="1">Uncharacterized protein</fullName>
    </submittedName>
</protein>
<reference evidence="1" key="1">
    <citation type="journal article" date="2016" name="Ticks Tick Borne Dis.">
        <title>De novo assembly and annotation of the salivary gland transcriptome of Rhipicephalus appendiculatus male and female ticks during blood feeding.</title>
        <authorList>
            <person name="de Castro M.H."/>
            <person name="de Klerk D."/>
            <person name="Pienaar R."/>
            <person name="Latif A.A."/>
            <person name="Rees D.J."/>
            <person name="Mans B.J."/>
        </authorList>
    </citation>
    <scope>NUCLEOTIDE SEQUENCE</scope>
    <source>
        <tissue evidence="1">Salivary glands</tissue>
    </source>
</reference>
<dbReference type="EMBL" id="GEDV01012656">
    <property type="protein sequence ID" value="JAP75901.1"/>
    <property type="molecule type" value="Transcribed_RNA"/>
</dbReference>
<name>A0A131YD99_RHIAP</name>
<evidence type="ECO:0000313" key="1">
    <source>
        <dbReference type="EMBL" id="JAP75901.1"/>
    </source>
</evidence>
<accession>A0A131YD99</accession>
<sequence>MASGDVPQVCTTLDVSIETYFCDAMSRAIILPFVPMHCWKHLFWACGVTEICCREQKKISACFGGCRKLSCCCFVRVTFQHFSSGEIHELVYEII</sequence>
<dbReference type="AlphaFoldDB" id="A0A131YD99"/>
<proteinExistence type="predicted"/>
<organism evidence="1">
    <name type="scientific">Rhipicephalus appendiculatus</name>
    <name type="common">Brown ear tick</name>
    <dbReference type="NCBI Taxonomy" id="34631"/>
    <lineage>
        <taxon>Eukaryota</taxon>
        <taxon>Metazoa</taxon>
        <taxon>Ecdysozoa</taxon>
        <taxon>Arthropoda</taxon>
        <taxon>Chelicerata</taxon>
        <taxon>Arachnida</taxon>
        <taxon>Acari</taxon>
        <taxon>Parasitiformes</taxon>
        <taxon>Ixodida</taxon>
        <taxon>Ixodoidea</taxon>
        <taxon>Ixodidae</taxon>
        <taxon>Rhipicephalinae</taxon>
        <taxon>Rhipicephalus</taxon>
        <taxon>Rhipicephalus</taxon>
    </lineage>
</organism>